<evidence type="ECO:0000256" key="1">
    <source>
        <dbReference type="ARBA" id="ARBA00001946"/>
    </source>
</evidence>
<reference evidence="6" key="1">
    <citation type="submission" date="2020-08" db="EMBL/GenBank/DDBJ databases">
        <title>Genome sequencing and assembly of the red palm weevil Rhynchophorus ferrugineus.</title>
        <authorList>
            <person name="Dias G.B."/>
            <person name="Bergman C.M."/>
            <person name="Manee M."/>
        </authorList>
    </citation>
    <scope>NUCLEOTIDE SEQUENCE</scope>
    <source>
        <strain evidence="6">AA-2017</strain>
        <tissue evidence="6">Whole larva</tissue>
    </source>
</reference>
<dbReference type="Pfam" id="PF00023">
    <property type="entry name" value="Ank"/>
    <property type="match status" value="1"/>
</dbReference>
<feature type="repeat" description="ANK" evidence="4">
    <location>
        <begin position="80"/>
        <end position="112"/>
    </location>
</feature>
<dbReference type="SUPFAM" id="SSF48403">
    <property type="entry name" value="Ankyrin repeat"/>
    <property type="match status" value="1"/>
</dbReference>
<dbReference type="SUPFAM" id="SSF52540">
    <property type="entry name" value="P-loop containing nucleoside triphosphate hydrolases"/>
    <property type="match status" value="1"/>
</dbReference>
<dbReference type="PROSITE" id="PS50297">
    <property type="entry name" value="ANK_REP_REGION"/>
    <property type="match status" value="3"/>
</dbReference>
<evidence type="ECO:0000256" key="3">
    <source>
        <dbReference type="ARBA" id="ARBA00022741"/>
    </source>
</evidence>
<dbReference type="SUPFAM" id="SSF47986">
    <property type="entry name" value="DEATH domain"/>
    <property type="match status" value="1"/>
</dbReference>
<comment type="caution">
    <text evidence="6">The sequence shown here is derived from an EMBL/GenBank/DDBJ whole genome shotgun (WGS) entry which is preliminary data.</text>
</comment>
<sequence>MNDSLSRNCSYSPSDSFEYTALQFAVRRNSIEQVRYLIESGTDLDTGPDPALHLAIRKYNTNIAILLLESGACFEIKDSNGDLPIHIACSLGLLEVVKVLCALGCSVEVPTTKGLYPLHLASKYGHISVVRCLCAAGCNIEVRNTDNIRADITALKYGHNNIADLLDRLRATGQRDVFARHLVPTSRPALRLSLRLLGHCGVGKSSLAKSLGAGLFSSLFRRSSSLQSNKSRPSSPINSQIEMDVTSRQNSITFESSAHYHSTNGIHVQNLDISNVGDISVWDFSGQESYFPVYHHFLKPSPYSITAILFNLDDSPSVQVQQVCFWINFLLARQNAELPSCDYGQIILVATHVDLTRAVKTQQGEWVCPDAQNTLESVKKLLPHVPNLMDIVIIMDSNVPASFAFKQFKTILANIKQNIIQQTIGTWTGLLENTLTWLQTVKTDYEQFPVLDRVTFSELLRNQVNLLASDDHIDELLQQLHVMGEVFCIKYLVVLSVPWLTSNLLGELLSADFISSTRVIGVYSVDDFQASYMQCDASKVLELLEALNLCISCEVDGEIEYEFPIYNQIETLDGLWNPDDSRYVSRNSSYGGLRLYTPSGILCQLKSVFCHVQIKLRKALITSYADNDSDLYQWNAGSKMCSMDLESLIFLEEDQNGVQYIEIKVRGPSQSSHCCFHFFENIKKIVKKAIYSICPGLSLETHILSPEELRLYTDEPYCYPPQIVTAAIMDAESTLDVLLYNPNISSHETISQLVMFDDVDVARHIQWGCALNVQQLPGPVKLRLCGLLDPPEPHGRDWCLLALRLGLCQKKIAALDSQHSSHTMRLLTTSDCTIGALITSLHELDRQDAADVILKSAPVFNVIVEHADV</sequence>
<dbReference type="InterPro" id="IPR036770">
    <property type="entry name" value="Ankyrin_rpt-contain_sf"/>
</dbReference>
<feature type="repeat" description="ANK" evidence="4">
    <location>
        <begin position="17"/>
        <end position="49"/>
    </location>
</feature>
<dbReference type="AlphaFoldDB" id="A0A834MAG7"/>
<dbReference type="SMART" id="SM00248">
    <property type="entry name" value="ANK"/>
    <property type="match status" value="4"/>
</dbReference>
<dbReference type="GO" id="GO:0000166">
    <property type="term" value="F:nucleotide binding"/>
    <property type="evidence" value="ECO:0007669"/>
    <property type="project" value="UniProtKB-KW"/>
</dbReference>
<name>A0A834MAG7_RHYFE</name>
<dbReference type="CDD" id="cd08782">
    <property type="entry name" value="Death_DAPK1"/>
    <property type="match status" value="1"/>
</dbReference>
<dbReference type="Pfam" id="PF00531">
    <property type="entry name" value="Death"/>
    <property type="match status" value="1"/>
</dbReference>
<dbReference type="GO" id="GO:0007165">
    <property type="term" value="P:signal transduction"/>
    <property type="evidence" value="ECO:0007669"/>
    <property type="project" value="InterPro"/>
</dbReference>
<keyword evidence="4" id="KW-0040">ANK repeat</keyword>
<dbReference type="PANTHER" id="PTHR12449">
    <property type="entry name" value="DEATH DOMAIN-CONTAINING PROTEIN"/>
    <property type="match status" value="1"/>
</dbReference>
<evidence type="ECO:0000259" key="5">
    <source>
        <dbReference type="PROSITE" id="PS51424"/>
    </source>
</evidence>
<dbReference type="Gene3D" id="3.40.50.300">
    <property type="entry name" value="P-loop containing nucleotide triphosphate hydrolases"/>
    <property type="match status" value="1"/>
</dbReference>
<protein>
    <recommendedName>
        <fullName evidence="5">Roc domain-containing protein</fullName>
    </recommendedName>
</protein>
<dbReference type="InterPro" id="IPR011029">
    <property type="entry name" value="DEATH-like_dom_sf"/>
</dbReference>
<dbReference type="Pfam" id="PF12796">
    <property type="entry name" value="Ank_2"/>
    <property type="match status" value="1"/>
</dbReference>
<dbReference type="Proteomes" id="UP000625711">
    <property type="component" value="Unassembled WGS sequence"/>
</dbReference>
<dbReference type="OrthoDB" id="74764at2759"/>
<gene>
    <name evidence="6" type="ORF">GWI33_014652</name>
</gene>
<dbReference type="InterPro" id="IPR039788">
    <property type="entry name" value="NOL4/NOL4L"/>
</dbReference>
<dbReference type="InterPro" id="IPR002110">
    <property type="entry name" value="Ankyrin_rpt"/>
</dbReference>
<feature type="repeat" description="ANK" evidence="4">
    <location>
        <begin position="47"/>
        <end position="79"/>
    </location>
</feature>
<dbReference type="InterPro" id="IPR027417">
    <property type="entry name" value="P-loop_NTPase"/>
</dbReference>
<dbReference type="PROSITE" id="PS51424">
    <property type="entry name" value="ROC"/>
    <property type="match status" value="1"/>
</dbReference>
<keyword evidence="2" id="KW-0677">Repeat</keyword>
<dbReference type="PANTHER" id="PTHR12449:SF18">
    <property type="entry name" value="DEATH DOMAIN-CONTAINING PROTEIN"/>
    <property type="match status" value="1"/>
</dbReference>
<dbReference type="SMART" id="SM00005">
    <property type="entry name" value="DEATH"/>
    <property type="match status" value="1"/>
</dbReference>
<dbReference type="InterPro" id="IPR000488">
    <property type="entry name" value="Death_dom"/>
</dbReference>
<proteinExistence type="predicted"/>
<comment type="cofactor">
    <cofactor evidence="1">
        <name>Mg(2+)</name>
        <dbReference type="ChEBI" id="CHEBI:18420"/>
    </cofactor>
</comment>
<dbReference type="PROSITE" id="PS50088">
    <property type="entry name" value="ANK_REPEAT"/>
    <property type="match status" value="4"/>
</dbReference>
<feature type="repeat" description="ANK" evidence="4">
    <location>
        <begin position="113"/>
        <end position="145"/>
    </location>
</feature>
<keyword evidence="7" id="KW-1185">Reference proteome</keyword>
<evidence type="ECO:0000313" key="6">
    <source>
        <dbReference type="EMBL" id="KAF7272580.1"/>
    </source>
</evidence>
<keyword evidence="3" id="KW-0547">Nucleotide-binding</keyword>
<feature type="domain" description="Roc" evidence="5">
    <location>
        <begin position="185"/>
        <end position="419"/>
    </location>
</feature>
<dbReference type="Gene3D" id="1.10.533.10">
    <property type="entry name" value="Death Domain, Fas"/>
    <property type="match status" value="1"/>
</dbReference>
<organism evidence="6 7">
    <name type="scientific">Rhynchophorus ferrugineus</name>
    <name type="common">Red palm weevil</name>
    <name type="synonym">Curculio ferrugineus</name>
    <dbReference type="NCBI Taxonomy" id="354439"/>
    <lineage>
        <taxon>Eukaryota</taxon>
        <taxon>Metazoa</taxon>
        <taxon>Ecdysozoa</taxon>
        <taxon>Arthropoda</taxon>
        <taxon>Hexapoda</taxon>
        <taxon>Insecta</taxon>
        <taxon>Pterygota</taxon>
        <taxon>Neoptera</taxon>
        <taxon>Endopterygota</taxon>
        <taxon>Coleoptera</taxon>
        <taxon>Polyphaga</taxon>
        <taxon>Cucujiformia</taxon>
        <taxon>Curculionidae</taxon>
        <taxon>Dryophthorinae</taxon>
        <taxon>Rhynchophorus</taxon>
    </lineage>
</organism>
<evidence type="ECO:0000256" key="2">
    <source>
        <dbReference type="ARBA" id="ARBA00022737"/>
    </source>
</evidence>
<dbReference type="Gene3D" id="1.25.40.20">
    <property type="entry name" value="Ankyrin repeat-containing domain"/>
    <property type="match status" value="1"/>
</dbReference>
<evidence type="ECO:0000313" key="7">
    <source>
        <dbReference type="Proteomes" id="UP000625711"/>
    </source>
</evidence>
<dbReference type="InterPro" id="IPR020859">
    <property type="entry name" value="ROC"/>
</dbReference>
<accession>A0A834MAG7</accession>
<dbReference type="EMBL" id="JAACXV010013740">
    <property type="protein sequence ID" value="KAF7272580.1"/>
    <property type="molecule type" value="Genomic_DNA"/>
</dbReference>
<evidence type="ECO:0000256" key="4">
    <source>
        <dbReference type="PROSITE-ProRule" id="PRU00023"/>
    </source>
</evidence>